<evidence type="ECO:0000313" key="7">
    <source>
        <dbReference type="Proteomes" id="UP000644507"/>
    </source>
</evidence>
<keyword evidence="2" id="KW-0863">Zinc-finger</keyword>
<protein>
    <recommendedName>
        <fullName evidence="5">Zinc finger DksA/TraR C4-type domain-containing protein</fullName>
    </recommendedName>
</protein>
<evidence type="ECO:0000256" key="1">
    <source>
        <dbReference type="ARBA" id="ARBA00022723"/>
    </source>
</evidence>
<keyword evidence="7" id="KW-1185">Reference proteome</keyword>
<dbReference type="AlphaFoldDB" id="A0A918TMW5"/>
<dbReference type="PANTHER" id="PTHR33823">
    <property type="entry name" value="RNA POLYMERASE-BINDING TRANSCRIPTION FACTOR DKSA-RELATED"/>
    <property type="match status" value="1"/>
</dbReference>
<feature type="domain" description="Zinc finger DksA/TraR C4-type" evidence="5">
    <location>
        <begin position="53"/>
        <end position="88"/>
    </location>
</feature>
<dbReference type="SUPFAM" id="SSF57716">
    <property type="entry name" value="Glucocorticoid receptor-like (DNA-binding domain)"/>
    <property type="match status" value="1"/>
</dbReference>
<dbReference type="InterPro" id="IPR000962">
    <property type="entry name" value="Znf_DskA_TraR"/>
</dbReference>
<evidence type="ECO:0000259" key="5">
    <source>
        <dbReference type="Pfam" id="PF01258"/>
    </source>
</evidence>
<dbReference type="RefSeq" id="WP_189569756.1">
    <property type="nucleotide sequence ID" value="NZ_BMXI01000007.1"/>
</dbReference>
<accession>A0A918TMW5</accession>
<dbReference type="Proteomes" id="UP000644507">
    <property type="component" value="Unassembled WGS sequence"/>
</dbReference>
<evidence type="ECO:0000256" key="3">
    <source>
        <dbReference type="ARBA" id="ARBA00022833"/>
    </source>
</evidence>
<proteinExistence type="predicted"/>
<name>A0A918TMW5_9BACT</name>
<reference evidence="6" key="1">
    <citation type="journal article" date="2014" name="Int. J. Syst. Evol. Microbiol.">
        <title>Complete genome sequence of Corynebacterium casei LMG S-19264T (=DSM 44701T), isolated from a smear-ripened cheese.</title>
        <authorList>
            <consortium name="US DOE Joint Genome Institute (JGI-PGF)"/>
            <person name="Walter F."/>
            <person name="Albersmeier A."/>
            <person name="Kalinowski J."/>
            <person name="Ruckert C."/>
        </authorList>
    </citation>
    <scope>NUCLEOTIDE SEQUENCE</scope>
    <source>
        <strain evidence="6">KCTC 12988</strain>
    </source>
</reference>
<evidence type="ECO:0000256" key="4">
    <source>
        <dbReference type="PROSITE-ProRule" id="PRU00510"/>
    </source>
</evidence>
<evidence type="ECO:0000313" key="6">
    <source>
        <dbReference type="EMBL" id="GHC53161.1"/>
    </source>
</evidence>
<evidence type="ECO:0000256" key="2">
    <source>
        <dbReference type="ARBA" id="ARBA00022771"/>
    </source>
</evidence>
<sequence>MFIVILPSSPSSQAIDLVVLQEKMLAELSQAKGSDHTALQAKTNAALKRMREGGYGLCESCGSQIPLPRLMARPVVSNCLACQEVLEKKQIESPFYSEGRFFISTQRMA</sequence>
<organism evidence="6 7">
    <name type="scientific">Roseibacillus persicicus</name>
    <dbReference type="NCBI Taxonomy" id="454148"/>
    <lineage>
        <taxon>Bacteria</taxon>
        <taxon>Pseudomonadati</taxon>
        <taxon>Verrucomicrobiota</taxon>
        <taxon>Verrucomicrobiia</taxon>
        <taxon>Verrucomicrobiales</taxon>
        <taxon>Verrucomicrobiaceae</taxon>
        <taxon>Roseibacillus</taxon>
    </lineage>
</organism>
<dbReference type="InterPro" id="IPR020458">
    <property type="entry name" value="Znf_DskA_TraR_CS"/>
</dbReference>
<dbReference type="PROSITE" id="PS51128">
    <property type="entry name" value="ZF_DKSA_2"/>
    <property type="match status" value="1"/>
</dbReference>
<dbReference type="EMBL" id="BMXI01000007">
    <property type="protein sequence ID" value="GHC53161.1"/>
    <property type="molecule type" value="Genomic_DNA"/>
</dbReference>
<feature type="zinc finger region" description="dksA C4-type" evidence="4">
    <location>
        <begin position="58"/>
        <end position="82"/>
    </location>
</feature>
<keyword evidence="1" id="KW-0479">Metal-binding</keyword>
<dbReference type="Gene3D" id="1.20.120.910">
    <property type="entry name" value="DksA, coiled-coil domain"/>
    <property type="match status" value="1"/>
</dbReference>
<dbReference type="GO" id="GO:0008270">
    <property type="term" value="F:zinc ion binding"/>
    <property type="evidence" value="ECO:0007669"/>
    <property type="project" value="UniProtKB-KW"/>
</dbReference>
<reference evidence="6" key="2">
    <citation type="submission" date="2020-09" db="EMBL/GenBank/DDBJ databases">
        <authorList>
            <person name="Sun Q."/>
            <person name="Kim S."/>
        </authorList>
    </citation>
    <scope>NUCLEOTIDE SEQUENCE</scope>
    <source>
        <strain evidence="6">KCTC 12988</strain>
    </source>
</reference>
<dbReference type="PROSITE" id="PS01102">
    <property type="entry name" value="ZF_DKSA_1"/>
    <property type="match status" value="1"/>
</dbReference>
<gene>
    <name evidence="6" type="ORF">GCM10007100_19520</name>
</gene>
<keyword evidence="3" id="KW-0862">Zinc</keyword>
<dbReference type="Pfam" id="PF01258">
    <property type="entry name" value="zf-dskA_traR"/>
    <property type="match status" value="1"/>
</dbReference>
<comment type="caution">
    <text evidence="6">The sequence shown here is derived from an EMBL/GenBank/DDBJ whole genome shotgun (WGS) entry which is preliminary data.</text>
</comment>